<sequence length="398" mass="44813">MIVENILKQISSALRWTEQRLMAYVPRVFELEGVVTILRLAIILPVAAFTFCIIWKIIGKEGINGALQADLEYFAAIASPLHPGCKTVRQEFPIVDERDDDMDIAFTLVVHKDAVQVARLIRMIHRTNDYYCIHPDLRSFQQFVDAFKGILTCFGPNVKWGDGSVLKPQLICGKQSLQRHTSWKCLINSVGRNFPLRTNLELTAALKAVNGSNLIESFSIDEYKRWVGNAALPLGVSDPRGCICGAYPREFLAEANLGSKVEAIRKVMLQHKAFGHPDELFFPTLAYNSHFQLLGSCLIAPTPSSKARFNFLGKYVIWVGHNITCSTKYVRGVCILGEEHVDQLRRAPHISANKFHAGFHPEAYSKMGRWYFDKVQIERSTSSYSKHHFDPAVCAALS</sequence>
<evidence type="ECO:0000256" key="7">
    <source>
        <dbReference type="ARBA" id="ARBA00022989"/>
    </source>
</evidence>
<dbReference type="PANTHER" id="PTHR19297">
    <property type="entry name" value="GLYCOSYLTRANSFERASE 14 FAMILY MEMBER"/>
    <property type="match status" value="1"/>
</dbReference>
<evidence type="ECO:0000313" key="14">
    <source>
        <dbReference type="WBParaSite" id="TASK_0000181101-mRNA-1"/>
    </source>
</evidence>
<name>A0A0R3VWL7_TAEAS</name>
<keyword evidence="6" id="KW-0735">Signal-anchor</keyword>
<reference evidence="14" key="1">
    <citation type="submission" date="2017-02" db="UniProtKB">
        <authorList>
            <consortium name="WormBaseParasite"/>
        </authorList>
    </citation>
    <scope>IDENTIFICATION</scope>
</reference>
<evidence type="ECO:0000256" key="11">
    <source>
        <dbReference type="SAM" id="Phobius"/>
    </source>
</evidence>
<accession>A0A0R3VWL7</accession>
<dbReference type="GO" id="GO:0008375">
    <property type="term" value="F:acetylglucosaminyltransferase activity"/>
    <property type="evidence" value="ECO:0007669"/>
    <property type="project" value="TreeGrafter"/>
</dbReference>
<protein>
    <submittedName>
        <fullName evidence="14">Protein xylosyltransferase</fullName>
    </submittedName>
</protein>
<gene>
    <name evidence="12" type="ORF">TASK_LOCUS1812</name>
</gene>
<comment type="pathway">
    <text evidence="2">Protein modification; protein glycosylation.</text>
</comment>
<evidence type="ECO:0000256" key="5">
    <source>
        <dbReference type="ARBA" id="ARBA00022692"/>
    </source>
</evidence>
<organism evidence="14">
    <name type="scientific">Taenia asiatica</name>
    <name type="common">Asian tapeworm</name>
    <dbReference type="NCBI Taxonomy" id="60517"/>
    <lineage>
        <taxon>Eukaryota</taxon>
        <taxon>Metazoa</taxon>
        <taxon>Spiralia</taxon>
        <taxon>Lophotrochozoa</taxon>
        <taxon>Platyhelminthes</taxon>
        <taxon>Cestoda</taxon>
        <taxon>Eucestoda</taxon>
        <taxon>Cyclophyllidea</taxon>
        <taxon>Taeniidae</taxon>
        <taxon>Taenia</taxon>
    </lineage>
</organism>
<dbReference type="GO" id="GO:0016020">
    <property type="term" value="C:membrane"/>
    <property type="evidence" value="ECO:0007669"/>
    <property type="project" value="UniProtKB-SubCell"/>
</dbReference>
<dbReference type="EMBL" id="UYRS01000606">
    <property type="protein sequence ID" value="VDK23712.1"/>
    <property type="molecule type" value="Genomic_DNA"/>
</dbReference>
<dbReference type="WBParaSite" id="TASK_0000181101-mRNA-1">
    <property type="protein sequence ID" value="TASK_0000181101-mRNA-1"/>
    <property type="gene ID" value="TASK_0000181101"/>
</dbReference>
<evidence type="ECO:0000256" key="9">
    <source>
        <dbReference type="ARBA" id="ARBA00023180"/>
    </source>
</evidence>
<reference evidence="12 13" key="2">
    <citation type="submission" date="2018-11" db="EMBL/GenBank/DDBJ databases">
        <authorList>
            <consortium name="Pathogen Informatics"/>
        </authorList>
    </citation>
    <scope>NUCLEOTIDE SEQUENCE [LARGE SCALE GENOMIC DNA]</scope>
</reference>
<keyword evidence="4" id="KW-0808">Transferase</keyword>
<keyword evidence="7 11" id="KW-1133">Transmembrane helix</keyword>
<dbReference type="AlphaFoldDB" id="A0A0R3VWL7"/>
<dbReference type="Pfam" id="PF02485">
    <property type="entry name" value="Branch"/>
    <property type="match status" value="1"/>
</dbReference>
<evidence type="ECO:0000256" key="1">
    <source>
        <dbReference type="ARBA" id="ARBA00004606"/>
    </source>
</evidence>
<proteinExistence type="inferred from homology"/>
<keyword evidence="3" id="KW-0328">Glycosyltransferase</keyword>
<comment type="similarity">
    <text evidence="10">Belongs to the glycosyltransferase 14 family.</text>
</comment>
<evidence type="ECO:0000313" key="13">
    <source>
        <dbReference type="Proteomes" id="UP000282613"/>
    </source>
</evidence>
<evidence type="ECO:0000256" key="3">
    <source>
        <dbReference type="ARBA" id="ARBA00022676"/>
    </source>
</evidence>
<dbReference type="STRING" id="60517.A0A0R3VWL7"/>
<keyword evidence="13" id="KW-1185">Reference proteome</keyword>
<evidence type="ECO:0000256" key="2">
    <source>
        <dbReference type="ARBA" id="ARBA00004922"/>
    </source>
</evidence>
<dbReference type="Proteomes" id="UP000282613">
    <property type="component" value="Unassembled WGS sequence"/>
</dbReference>
<dbReference type="PANTHER" id="PTHR19297:SF191">
    <property type="entry name" value="PROTEIN XYLOSYLTRANSFERASE"/>
    <property type="match status" value="1"/>
</dbReference>
<dbReference type="OrthoDB" id="2019572at2759"/>
<evidence type="ECO:0000256" key="10">
    <source>
        <dbReference type="ARBA" id="ARBA00038150"/>
    </source>
</evidence>
<evidence type="ECO:0000313" key="12">
    <source>
        <dbReference type="EMBL" id="VDK23712.1"/>
    </source>
</evidence>
<keyword evidence="5 11" id="KW-0812">Transmembrane</keyword>
<dbReference type="InterPro" id="IPR003406">
    <property type="entry name" value="Glyco_trans_14"/>
</dbReference>
<evidence type="ECO:0000256" key="6">
    <source>
        <dbReference type="ARBA" id="ARBA00022968"/>
    </source>
</evidence>
<evidence type="ECO:0000256" key="8">
    <source>
        <dbReference type="ARBA" id="ARBA00023136"/>
    </source>
</evidence>
<feature type="transmembrane region" description="Helical" evidence="11">
    <location>
        <begin position="37"/>
        <end position="58"/>
    </location>
</feature>
<evidence type="ECO:0000256" key="4">
    <source>
        <dbReference type="ARBA" id="ARBA00022679"/>
    </source>
</evidence>
<keyword evidence="9" id="KW-0325">Glycoprotein</keyword>
<keyword evidence="8 11" id="KW-0472">Membrane</keyword>
<comment type="subcellular location">
    <subcellularLocation>
        <location evidence="1">Membrane</location>
        <topology evidence="1">Single-pass type II membrane protein</topology>
    </subcellularLocation>
</comment>